<evidence type="ECO:0000256" key="2">
    <source>
        <dbReference type="ARBA" id="ARBA00007637"/>
    </source>
</evidence>
<comment type="caution">
    <text evidence="4">The sequence shown here is derived from an EMBL/GenBank/DDBJ whole genome shotgun (WGS) entry which is preliminary data.</text>
</comment>
<proteinExistence type="inferred from homology"/>
<dbReference type="Proteomes" id="UP000025171">
    <property type="component" value="Unassembled WGS sequence"/>
</dbReference>
<dbReference type="Pfam" id="PF01370">
    <property type="entry name" value="Epimerase"/>
    <property type="match status" value="1"/>
</dbReference>
<feature type="domain" description="NAD-dependent epimerase/dehydratase" evidence="3">
    <location>
        <begin position="17"/>
        <end position="225"/>
    </location>
</feature>
<dbReference type="EMBL" id="ARYK01000001">
    <property type="protein sequence ID" value="KCZ94539.1"/>
    <property type="molecule type" value="Genomic_DNA"/>
</dbReference>
<evidence type="ECO:0000313" key="4">
    <source>
        <dbReference type="EMBL" id="KCZ94539.1"/>
    </source>
</evidence>
<protein>
    <submittedName>
        <fullName evidence="4">Glucose galactose epimerase</fullName>
    </submittedName>
</protein>
<dbReference type="RefSeq" id="WP_035613800.1">
    <property type="nucleotide sequence ID" value="NZ_ARYK01000001.1"/>
</dbReference>
<dbReference type="SUPFAM" id="SSF51735">
    <property type="entry name" value="NAD(P)-binding Rossmann-fold domains"/>
    <property type="match status" value="1"/>
</dbReference>
<comment type="pathway">
    <text evidence="1">Bacterial outer membrane biogenesis; LPS O-antigen biosynthesis.</text>
</comment>
<organism evidence="4 5">
    <name type="scientific">Hyphomonas johnsonii MHS-2</name>
    <dbReference type="NCBI Taxonomy" id="1280950"/>
    <lineage>
        <taxon>Bacteria</taxon>
        <taxon>Pseudomonadati</taxon>
        <taxon>Pseudomonadota</taxon>
        <taxon>Alphaproteobacteria</taxon>
        <taxon>Hyphomonadales</taxon>
        <taxon>Hyphomonadaceae</taxon>
        <taxon>Hyphomonas</taxon>
    </lineage>
</organism>
<dbReference type="PANTHER" id="PTHR43000">
    <property type="entry name" value="DTDP-D-GLUCOSE 4,6-DEHYDRATASE-RELATED"/>
    <property type="match status" value="1"/>
</dbReference>
<dbReference type="eggNOG" id="COG0451">
    <property type="taxonomic scope" value="Bacteria"/>
</dbReference>
<dbReference type="PRINTS" id="PR01713">
    <property type="entry name" value="NUCEPIMERASE"/>
</dbReference>
<name>A0A059FV67_9PROT</name>
<dbReference type="STRING" id="1280950.HJO_04155"/>
<gene>
    <name evidence="4" type="ORF">HJO_04155</name>
</gene>
<dbReference type="PATRIC" id="fig|1280950.3.peg.847"/>
<evidence type="ECO:0000256" key="1">
    <source>
        <dbReference type="ARBA" id="ARBA00005125"/>
    </source>
</evidence>
<dbReference type="OrthoDB" id="9801785at2"/>
<evidence type="ECO:0000313" key="5">
    <source>
        <dbReference type="Proteomes" id="UP000025171"/>
    </source>
</evidence>
<accession>A0A059FV67</accession>
<evidence type="ECO:0000259" key="3">
    <source>
        <dbReference type="Pfam" id="PF01370"/>
    </source>
</evidence>
<comment type="similarity">
    <text evidence="2">Belongs to the NAD(P)-dependent epimerase/dehydratase family.</text>
</comment>
<dbReference type="InterPro" id="IPR001509">
    <property type="entry name" value="Epimerase_deHydtase"/>
</dbReference>
<keyword evidence="5" id="KW-1185">Reference proteome</keyword>
<reference evidence="4 5" key="1">
    <citation type="journal article" date="2014" name="Antonie Van Leeuwenhoek">
        <title>Hyphomonas beringensis sp. nov. and Hyphomonas chukchiensis sp. nov., isolated from surface seawater of the Bering Sea and Chukchi Sea.</title>
        <authorList>
            <person name="Li C."/>
            <person name="Lai Q."/>
            <person name="Li G."/>
            <person name="Dong C."/>
            <person name="Wang J."/>
            <person name="Liao Y."/>
            <person name="Shao Z."/>
        </authorList>
    </citation>
    <scope>NUCLEOTIDE SEQUENCE [LARGE SCALE GENOMIC DNA]</scope>
    <source>
        <strain evidence="4 5">MHS-2</strain>
    </source>
</reference>
<dbReference type="AlphaFoldDB" id="A0A059FV67"/>
<dbReference type="InterPro" id="IPR036291">
    <property type="entry name" value="NAD(P)-bd_dom_sf"/>
</dbReference>
<sequence>MDVGTQLPVRTLPTRAVVTGHTGFIGGHLAARLANNGVDVVGFSKSTGGDLLHDEIPMDGVGHVFHLAALSYVPDSWNDPAAFHLVNTHGTTRVLEKCRRAGVSMTFVSTFVYAADAPMPVSEAALPAPANPYAFSKLAAEDACRFYARTFDMDITILRLFNTYGPGQSGPFLVPTIARQAVDPAVSEISAANLAPRRDFVHVDDVVDALVASARLPGGGAYNVGSGTSHSVGDVIAACLNAAGTAKPVRDRGEVRPNEVMDIVADISALTAATGWQPRIGFEAGIRSVIDSLV</sequence>
<dbReference type="Gene3D" id="3.40.50.720">
    <property type="entry name" value="NAD(P)-binding Rossmann-like Domain"/>
    <property type="match status" value="1"/>
</dbReference>